<evidence type="ECO:0000256" key="2">
    <source>
        <dbReference type="ARBA" id="ARBA00022664"/>
    </source>
</evidence>
<evidence type="ECO:0000256" key="8">
    <source>
        <dbReference type="ARBA" id="ARBA00034837"/>
    </source>
</evidence>
<feature type="domain" description="HTH myb-type" evidence="13">
    <location>
        <begin position="2"/>
        <end position="57"/>
    </location>
</feature>
<evidence type="ECO:0000259" key="12">
    <source>
        <dbReference type="PROSITE" id="PS50090"/>
    </source>
</evidence>
<dbReference type="PROSITE" id="PS51294">
    <property type="entry name" value="HTH_MYB"/>
    <property type="match status" value="2"/>
</dbReference>
<evidence type="ECO:0000313" key="15">
    <source>
        <dbReference type="Proteomes" id="UP000310689"/>
    </source>
</evidence>
<reference evidence="14 15" key="1">
    <citation type="submission" date="2019-03" db="EMBL/GenBank/DDBJ databases">
        <title>Sequencing 23 genomes of Wallemia ichthyophaga.</title>
        <authorList>
            <person name="Gostincar C."/>
        </authorList>
    </citation>
    <scope>NUCLEOTIDE SEQUENCE [LARGE SCALE GENOMIC DNA]</scope>
    <source>
        <strain evidence="14 15">EXF-6200</strain>
    </source>
</reference>
<evidence type="ECO:0000259" key="13">
    <source>
        <dbReference type="PROSITE" id="PS51294"/>
    </source>
</evidence>
<gene>
    <name evidence="14" type="ORF">E3P86_02734</name>
</gene>
<evidence type="ECO:0000256" key="7">
    <source>
        <dbReference type="ARBA" id="ARBA00023242"/>
    </source>
</evidence>
<dbReference type="InterPro" id="IPR001005">
    <property type="entry name" value="SANT/Myb"/>
</dbReference>
<dbReference type="GO" id="GO:0000974">
    <property type="term" value="C:Prp19 complex"/>
    <property type="evidence" value="ECO:0007669"/>
    <property type="project" value="InterPro"/>
</dbReference>
<evidence type="ECO:0000256" key="6">
    <source>
        <dbReference type="ARBA" id="ARBA00023187"/>
    </source>
</evidence>
<organism evidence="14 15">
    <name type="scientific">Wallemia ichthyophaga</name>
    <dbReference type="NCBI Taxonomy" id="245174"/>
    <lineage>
        <taxon>Eukaryota</taxon>
        <taxon>Fungi</taxon>
        <taxon>Dikarya</taxon>
        <taxon>Basidiomycota</taxon>
        <taxon>Wallemiomycotina</taxon>
        <taxon>Wallemiomycetes</taxon>
        <taxon>Wallemiales</taxon>
        <taxon>Wallemiaceae</taxon>
        <taxon>Wallemia</taxon>
    </lineage>
</organism>
<evidence type="ECO:0000313" key="14">
    <source>
        <dbReference type="EMBL" id="TIB34969.1"/>
    </source>
</evidence>
<evidence type="ECO:0000256" key="4">
    <source>
        <dbReference type="ARBA" id="ARBA00022737"/>
    </source>
</evidence>
<feature type="compositionally biased region" description="Polar residues" evidence="11">
    <location>
        <begin position="414"/>
        <end position="424"/>
    </location>
</feature>
<keyword evidence="10" id="KW-0175">Coiled coil</keyword>
<comment type="caution">
    <text evidence="14">The sequence shown here is derived from an EMBL/GenBank/DDBJ whole genome shotgun (WGS) entry which is preliminary data.</text>
</comment>
<dbReference type="Pfam" id="PF10281">
    <property type="entry name" value="Ish1"/>
    <property type="match status" value="3"/>
</dbReference>
<dbReference type="SUPFAM" id="SSF46689">
    <property type="entry name" value="Homeodomain-like"/>
    <property type="match status" value="1"/>
</dbReference>
<feature type="domain" description="Myb-like" evidence="12">
    <location>
        <begin position="54"/>
        <end position="103"/>
    </location>
</feature>
<dbReference type="InterPro" id="IPR018803">
    <property type="entry name" value="Ish1/Msc1-like"/>
</dbReference>
<dbReference type="PANTHER" id="PTHR45885">
    <property type="entry name" value="CELL DIVISION CYCLE 5-LIKE PROTEIN"/>
    <property type="match status" value="1"/>
</dbReference>
<dbReference type="Gene3D" id="1.10.10.60">
    <property type="entry name" value="Homeodomain-like"/>
    <property type="match status" value="2"/>
</dbReference>
<feature type="region of interest" description="Disordered" evidence="11">
    <location>
        <begin position="414"/>
        <end position="437"/>
    </location>
</feature>
<dbReference type="SMART" id="SM00717">
    <property type="entry name" value="SANT"/>
    <property type="match status" value="2"/>
</dbReference>
<dbReference type="Pfam" id="PF11831">
    <property type="entry name" value="Myb_Cef"/>
    <property type="match status" value="1"/>
</dbReference>
<accession>A0A4T0IXT7</accession>
<feature type="compositionally biased region" description="Basic and acidic residues" evidence="11">
    <location>
        <begin position="250"/>
        <end position="283"/>
    </location>
</feature>
<keyword evidence="7" id="KW-0539">Nucleus</keyword>
<protein>
    <recommendedName>
        <fullName evidence="8">Pre-mRNA-splicing factor CEF1</fullName>
    </recommendedName>
    <alternativeName>
        <fullName evidence="9">Pre-mRNA-splicing factor cef1</fullName>
    </alternativeName>
</protein>
<feature type="coiled-coil region" evidence="10">
    <location>
        <begin position="744"/>
        <end position="785"/>
    </location>
</feature>
<dbReference type="GO" id="GO:0003677">
    <property type="term" value="F:DNA binding"/>
    <property type="evidence" value="ECO:0007669"/>
    <property type="project" value="UniProtKB-KW"/>
</dbReference>
<sequence length="1295" mass="145593">MRIIVKGGVWKNTEDEILKAAISKYGKNQWARISSLLVRKTPKQCKARWYEWLDPSIKKTEWSKLEDEKLLHLAKLMPTQWRTIAPIVGRTATQCLERYQQLLDEAERQENVDLGLSGPGDEAGPSDDMRKLKPGELDTDPESKPAKPDPIDMDEDEKEMLSEARARLANTQGKKAKRKARERQLEEARRLAVLQKRRELKAAGVISRIREKKKGVDYNADIPFEKQPAIGFYDVGEERAKTYDSSIGKSRMEAEGKRKSDKGDDDRRKKQKTSNKESNDKFQAAREAQIAKLKEADKISARRKLDLPTPQVGEKELEDIVKLGQAGESARELVEDGQGSTQGLLSDYDALGPVQNLRTPRTEQGEDNVMSEARNLRNMTASQTPLLGEENTPIHEQKGGTGYDSATPRHAPNFTPNPLATPSQVGPGATPLKTPMRDTLSINRTDGISEAFETPAERKFSEKSERARLKMGFKSLPTPQNNFEIEMPEDEVNEDGDSVAISRKEDAAERDARIAAAIVEEERKIASRRSSAIKLSLPRPINVDAAQLLGSLTLNEKTVDEMIENEYLRLVVHDAVYYPLPGSTPAKDIDEITQLPDEAVEAAKAAVNTELAASMGVPGANADAVKRSLLVSIEGQLDAIPAGEFAYSSSEKAVVSVNELSEVEKVKYYEARFNSIKERLTNDAIKTAKQEKKLGVKLGGYIARKDVLSKRLLDAFNANEIGSIEREAFGQLALNEREAAPIRVNRLEKEVSFMQQREAELQSRYKEMDMERHRREQIIEGLEEEEAERLNEIALADGVDSKPSRSIMKTNAVVISLALSTAAVEANWFDSKPHSLKDWNADQLQGWLKENKISFPDNANKDDLLRSVHKSWDTIANHQQRLLNDLKDETIDSWDESKIRQYLLENGVVAPSSNVEELRVLVKQLVTEVRSSASSASAQATAHAASAYDSSKEYAKDHIHFVQDYVLNELNDSKDFIYSTWNDNDLRSFLERKGVIRTNVQVKRDDLLKSMRHYYAAATDPVYAAWSDNYIRHWLQNNGVIKSKTAQTRDELLNLMKVCWDVKSGSPANPIQDNYYDAKSYVYNSWSDNQIRSWLIDNGYLMSREQKTRQELLDLIDKYFTTSRNTVISSWHTSDLRQWAIEHNLIKSDVQIKREDLEKLAHEKYDKLTQAASPYIAWTDARLRGWLRAHSPDMNAANKTRTELISEVRKRYSATQGYGESLKVTIMSYVDFGLHSIDHLYAYLTGTAQSLAERAQEKAEVLGKSADAASSSAASAASSASSLAAKASHSAKQEL</sequence>
<dbReference type="PANTHER" id="PTHR45885:SF1">
    <property type="entry name" value="CELL DIVISION CYCLE 5-LIKE PROTEIN"/>
    <property type="match status" value="1"/>
</dbReference>
<evidence type="ECO:0000256" key="9">
    <source>
        <dbReference type="ARBA" id="ARBA00069095"/>
    </source>
</evidence>
<keyword evidence="5" id="KW-0238">DNA-binding</keyword>
<dbReference type="InterPro" id="IPR009057">
    <property type="entry name" value="Homeodomain-like_sf"/>
</dbReference>
<dbReference type="InterPro" id="IPR047240">
    <property type="entry name" value="SANT_CDC5L_II"/>
</dbReference>
<evidence type="ECO:0000256" key="11">
    <source>
        <dbReference type="SAM" id="MobiDB-lite"/>
    </source>
</evidence>
<feature type="compositionally biased region" description="Basic and acidic residues" evidence="11">
    <location>
        <begin position="127"/>
        <end position="150"/>
    </location>
</feature>
<dbReference type="CDD" id="cd11659">
    <property type="entry name" value="SANT_CDC5_II"/>
    <property type="match status" value="1"/>
</dbReference>
<evidence type="ECO:0000256" key="3">
    <source>
        <dbReference type="ARBA" id="ARBA00022728"/>
    </source>
</evidence>
<keyword evidence="2" id="KW-0507">mRNA processing</keyword>
<evidence type="ECO:0000256" key="1">
    <source>
        <dbReference type="ARBA" id="ARBA00010506"/>
    </source>
</evidence>
<dbReference type="GO" id="GO:0005681">
    <property type="term" value="C:spliceosomal complex"/>
    <property type="evidence" value="ECO:0007669"/>
    <property type="project" value="UniProtKB-KW"/>
</dbReference>
<dbReference type="GO" id="GO:0000398">
    <property type="term" value="P:mRNA splicing, via spliceosome"/>
    <property type="evidence" value="ECO:0007669"/>
    <property type="project" value="InterPro"/>
</dbReference>
<dbReference type="PROSITE" id="PS50090">
    <property type="entry name" value="MYB_LIKE"/>
    <property type="match status" value="2"/>
</dbReference>
<dbReference type="FunFam" id="1.10.10.60:FF:000021">
    <property type="entry name" value="CDC5 cell division cycle 5-like"/>
    <property type="match status" value="1"/>
</dbReference>
<name>A0A4T0IXT7_WALIC</name>
<dbReference type="InterPro" id="IPR017930">
    <property type="entry name" value="Myb_dom"/>
</dbReference>
<evidence type="ECO:0000256" key="5">
    <source>
        <dbReference type="ARBA" id="ARBA00023125"/>
    </source>
</evidence>
<dbReference type="InterPro" id="IPR047242">
    <property type="entry name" value="CDC5L/Cef1"/>
</dbReference>
<feature type="region of interest" description="Disordered" evidence="11">
    <location>
        <begin position="241"/>
        <end position="283"/>
    </location>
</feature>
<dbReference type="Pfam" id="PF00249">
    <property type="entry name" value="Myb_DNA-binding"/>
    <property type="match status" value="2"/>
</dbReference>
<keyword evidence="4" id="KW-0677">Repeat</keyword>
<dbReference type="Proteomes" id="UP000310689">
    <property type="component" value="Unassembled WGS sequence"/>
</dbReference>
<feature type="domain" description="Myb-like" evidence="12">
    <location>
        <begin position="2"/>
        <end position="53"/>
    </location>
</feature>
<feature type="region of interest" description="Disordered" evidence="11">
    <location>
        <begin position="113"/>
        <end position="160"/>
    </location>
</feature>
<keyword evidence="6" id="KW-0508">mRNA splicing</keyword>
<keyword evidence="3" id="KW-0747">Spliceosome</keyword>
<evidence type="ECO:0000256" key="10">
    <source>
        <dbReference type="SAM" id="Coils"/>
    </source>
</evidence>
<feature type="domain" description="HTH myb-type" evidence="13">
    <location>
        <begin position="58"/>
        <end position="107"/>
    </location>
</feature>
<proteinExistence type="inferred from homology"/>
<dbReference type="CDD" id="cd00167">
    <property type="entry name" value="SANT"/>
    <property type="match status" value="1"/>
</dbReference>
<dbReference type="EMBL" id="SPOI01000153">
    <property type="protein sequence ID" value="TIB34969.1"/>
    <property type="molecule type" value="Genomic_DNA"/>
</dbReference>
<dbReference type="InterPro" id="IPR021786">
    <property type="entry name" value="Cdc5p/Cef1_C"/>
</dbReference>
<comment type="similarity">
    <text evidence="1">Belongs to the CEF1 family.</text>
</comment>